<gene>
    <name evidence="2" type="ORF">BT93_L0793</name>
</gene>
<comment type="caution">
    <text evidence="2">The sequence shown here is derived from an EMBL/GenBank/DDBJ whole genome shotgun (WGS) entry which is preliminary data.</text>
</comment>
<protein>
    <submittedName>
        <fullName evidence="2">Uncharacterized protein</fullName>
    </submittedName>
</protein>
<dbReference type="OrthoDB" id="1824270at2759"/>
<organism evidence="2 3">
    <name type="scientific">Corymbia citriodora subsp. variegata</name>
    <dbReference type="NCBI Taxonomy" id="360336"/>
    <lineage>
        <taxon>Eukaryota</taxon>
        <taxon>Viridiplantae</taxon>
        <taxon>Streptophyta</taxon>
        <taxon>Embryophyta</taxon>
        <taxon>Tracheophyta</taxon>
        <taxon>Spermatophyta</taxon>
        <taxon>Magnoliopsida</taxon>
        <taxon>eudicotyledons</taxon>
        <taxon>Gunneridae</taxon>
        <taxon>Pentapetalae</taxon>
        <taxon>rosids</taxon>
        <taxon>malvids</taxon>
        <taxon>Myrtales</taxon>
        <taxon>Myrtaceae</taxon>
        <taxon>Myrtoideae</taxon>
        <taxon>Eucalypteae</taxon>
        <taxon>Corymbia</taxon>
    </lineage>
</organism>
<keyword evidence="3" id="KW-1185">Reference proteome</keyword>
<evidence type="ECO:0000313" key="3">
    <source>
        <dbReference type="Proteomes" id="UP000806378"/>
    </source>
</evidence>
<evidence type="ECO:0000313" key="2">
    <source>
        <dbReference type="EMBL" id="KAF7849447.1"/>
    </source>
</evidence>
<dbReference type="Proteomes" id="UP000806378">
    <property type="component" value="Unassembled WGS sequence"/>
</dbReference>
<keyword evidence="1" id="KW-0175">Coiled coil</keyword>
<sequence>MSCGSLPGFASSAGNVVEAEDDDVRDRSVAELMASLRSALSVETFEEVQKVLEAGRRSSDREAERLRRENKSFRDEFVRLYLENIRLRGEVLECRSSGDECGVAERAEDLYNVLMEKVGRGGGDKSLEEIVVELRRKNDELESVKRGLEGEKRELESQLRVWGMKYKELDQRLLQLERETSMCKNEEQCILGHREGESAVLREPDDLINVGDRGSTQCRSDSKGGGSVSPCAVRGGRWILVQVLACPP</sequence>
<evidence type="ECO:0000256" key="1">
    <source>
        <dbReference type="SAM" id="Coils"/>
    </source>
</evidence>
<name>A0A8T0CP81_CORYI</name>
<accession>A0A8T0CP81</accession>
<dbReference type="AlphaFoldDB" id="A0A8T0CP81"/>
<reference evidence="2" key="1">
    <citation type="submission" date="2020-05" db="EMBL/GenBank/DDBJ databases">
        <title>WGS assembly of Corymbia citriodora subspecies variegata.</title>
        <authorList>
            <person name="Barry K."/>
            <person name="Hundley H."/>
            <person name="Shu S."/>
            <person name="Jenkins J."/>
            <person name="Grimwood J."/>
            <person name="Baten A."/>
        </authorList>
    </citation>
    <scope>NUCLEOTIDE SEQUENCE</scope>
    <source>
        <strain evidence="2">CV2-018</strain>
    </source>
</reference>
<feature type="coiled-coil region" evidence="1">
    <location>
        <begin position="56"/>
        <end position="83"/>
    </location>
</feature>
<dbReference type="PANTHER" id="PTHR34380:SF1">
    <property type="entry name" value="OS01G0221300 PROTEIN"/>
    <property type="match status" value="1"/>
</dbReference>
<proteinExistence type="predicted"/>
<feature type="coiled-coil region" evidence="1">
    <location>
        <begin position="124"/>
        <end position="186"/>
    </location>
</feature>
<dbReference type="PANTHER" id="PTHR34380">
    <property type="entry name" value="BNAA03G12380D PROTEIN"/>
    <property type="match status" value="1"/>
</dbReference>
<dbReference type="EMBL" id="MU089779">
    <property type="protein sequence ID" value="KAF7849447.1"/>
    <property type="molecule type" value="Genomic_DNA"/>
</dbReference>
<dbReference type="Gramene" id="rna-gnl|WGS:JABURB|Cocit.L0793.1">
    <property type="protein sequence ID" value="cds-KAF7849447.1"/>
    <property type="gene ID" value="gene-BT93_L0793"/>
</dbReference>